<protein>
    <recommendedName>
        <fullName evidence="3">DDE Tnp4 domain-containing protein</fullName>
    </recommendedName>
</protein>
<reference evidence="4" key="1">
    <citation type="journal article" date="2023" name="Insect Mol. Biol.">
        <title>Genome sequencing provides insights into the evolution of gene families encoding plant cell wall-degrading enzymes in longhorned beetles.</title>
        <authorList>
            <person name="Shin N.R."/>
            <person name="Okamura Y."/>
            <person name="Kirsch R."/>
            <person name="Pauchet Y."/>
        </authorList>
    </citation>
    <scope>NUCLEOTIDE SEQUENCE</scope>
    <source>
        <strain evidence="4">MMC_N1</strain>
    </source>
</reference>
<name>A0ABQ9IS96_9CUCU</name>
<dbReference type="Pfam" id="PF13359">
    <property type="entry name" value="DDE_Tnp_4"/>
    <property type="match status" value="1"/>
</dbReference>
<evidence type="ECO:0000313" key="5">
    <source>
        <dbReference type="Proteomes" id="UP001162164"/>
    </source>
</evidence>
<gene>
    <name evidence="4" type="ORF">NQ317_010174</name>
</gene>
<evidence type="ECO:0000259" key="3">
    <source>
        <dbReference type="Pfam" id="PF13359"/>
    </source>
</evidence>
<dbReference type="Proteomes" id="UP001162164">
    <property type="component" value="Unassembled WGS sequence"/>
</dbReference>
<organism evidence="4 5">
    <name type="scientific">Molorchus minor</name>
    <dbReference type="NCBI Taxonomy" id="1323400"/>
    <lineage>
        <taxon>Eukaryota</taxon>
        <taxon>Metazoa</taxon>
        <taxon>Ecdysozoa</taxon>
        <taxon>Arthropoda</taxon>
        <taxon>Hexapoda</taxon>
        <taxon>Insecta</taxon>
        <taxon>Pterygota</taxon>
        <taxon>Neoptera</taxon>
        <taxon>Endopterygota</taxon>
        <taxon>Coleoptera</taxon>
        <taxon>Polyphaga</taxon>
        <taxon>Cucujiformia</taxon>
        <taxon>Chrysomeloidea</taxon>
        <taxon>Cerambycidae</taxon>
        <taxon>Lamiinae</taxon>
        <taxon>Monochamini</taxon>
        <taxon>Molorchus</taxon>
    </lineage>
</organism>
<dbReference type="EMBL" id="JAPWTJ010003224">
    <property type="protein sequence ID" value="KAJ8960357.1"/>
    <property type="molecule type" value="Genomic_DNA"/>
</dbReference>
<evidence type="ECO:0000256" key="1">
    <source>
        <dbReference type="ARBA" id="ARBA00001968"/>
    </source>
</evidence>
<feature type="domain" description="DDE Tnp4" evidence="3">
    <location>
        <begin position="31"/>
        <end position="152"/>
    </location>
</feature>
<keyword evidence="2" id="KW-0479">Metal-binding</keyword>
<keyword evidence="5" id="KW-1185">Reference proteome</keyword>
<dbReference type="InterPro" id="IPR027806">
    <property type="entry name" value="HARBI1_dom"/>
</dbReference>
<proteinExistence type="predicted"/>
<sequence>MDIFLLRLVKYNSDQARPCSPSVILNAPTQVFDSNLKIINVIARYPGSNNDAFIWNNCNLQDFLKTNGHIDYLLLGDSKYSQRTWFMTPVKVTFNLDLQSMNILLHIRIRSTIERCSGVSKMKFRCLLKHRVLHFSSDVACDIIKACILLHNICVEYGIDYDDDDDEEEFNFGT</sequence>
<comment type="cofactor">
    <cofactor evidence="1">
        <name>a divalent metal cation</name>
        <dbReference type="ChEBI" id="CHEBI:60240"/>
    </cofactor>
</comment>
<evidence type="ECO:0000256" key="2">
    <source>
        <dbReference type="ARBA" id="ARBA00022723"/>
    </source>
</evidence>
<comment type="caution">
    <text evidence="4">The sequence shown here is derived from an EMBL/GenBank/DDBJ whole genome shotgun (WGS) entry which is preliminary data.</text>
</comment>
<accession>A0ABQ9IS96</accession>
<evidence type="ECO:0000313" key="4">
    <source>
        <dbReference type="EMBL" id="KAJ8960357.1"/>
    </source>
</evidence>